<dbReference type="Pfam" id="PF17963">
    <property type="entry name" value="Big_9"/>
    <property type="match status" value="10"/>
</dbReference>
<dbReference type="EMBL" id="CP071793">
    <property type="protein sequence ID" value="QTD50115.1"/>
    <property type="molecule type" value="Genomic_DNA"/>
</dbReference>
<accession>A0A8A4TUA8</accession>
<feature type="domain" description="Cadherin" evidence="10">
    <location>
        <begin position="363"/>
        <end position="456"/>
    </location>
</feature>
<proteinExistence type="predicted"/>
<dbReference type="PRINTS" id="PR00205">
    <property type="entry name" value="CADHERIN"/>
</dbReference>
<feature type="transmembrane region" description="Helical" evidence="9">
    <location>
        <begin position="146"/>
        <end position="166"/>
    </location>
</feature>
<evidence type="ECO:0000256" key="3">
    <source>
        <dbReference type="ARBA" id="ARBA00022729"/>
    </source>
</evidence>
<dbReference type="Gene3D" id="2.60.40.3440">
    <property type="match status" value="1"/>
</dbReference>
<keyword evidence="4" id="KW-0677">Repeat</keyword>
<name>A0A8A4TUA8_SULCO</name>
<gene>
    <name evidence="11" type="ORF">J3U87_31410</name>
</gene>
<evidence type="ECO:0000256" key="6">
    <source>
        <dbReference type="ARBA" id="ARBA00022989"/>
    </source>
</evidence>
<keyword evidence="7 9" id="KW-0472">Membrane</keyword>
<dbReference type="GO" id="GO:0016342">
    <property type="term" value="C:catenin complex"/>
    <property type="evidence" value="ECO:0007669"/>
    <property type="project" value="TreeGrafter"/>
</dbReference>
<dbReference type="SUPFAM" id="SSF49313">
    <property type="entry name" value="Cadherin-like"/>
    <property type="match status" value="2"/>
</dbReference>
<dbReference type="GO" id="GO:0005509">
    <property type="term" value="F:calcium ion binding"/>
    <property type="evidence" value="ECO:0007669"/>
    <property type="project" value="InterPro"/>
</dbReference>
<dbReference type="GO" id="GO:0034332">
    <property type="term" value="P:adherens junction organization"/>
    <property type="evidence" value="ECO:0007669"/>
    <property type="project" value="TreeGrafter"/>
</dbReference>
<dbReference type="RefSeq" id="WP_237379746.1">
    <property type="nucleotide sequence ID" value="NZ_CP071793.1"/>
</dbReference>
<evidence type="ECO:0000313" key="12">
    <source>
        <dbReference type="Proteomes" id="UP000663929"/>
    </source>
</evidence>
<dbReference type="InterPro" id="IPR002126">
    <property type="entry name" value="Cadherin-like_dom"/>
</dbReference>
<evidence type="ECO:0000256" key="5">
    <source>
        <dbReference type="ARBA" id="ARBA00022837"/>
    </source>
</evidence>
<evidence type="ECO:0000256" key="4">
    <source>
        <dbReference type="ARBA" id="ARBA00022737"/>
    </source>
</evidence>
<dbReference type="KEGG" id="scor:J3U87_31410"/>
<evidence type="ECO:0000256" key="2">
    <source>
        <dbReference type="ARBA" id="ARBA00022692"/>
    </source>
</evidence>
<dbReference type="PANTHER" id="PTHR24027:SF422">
    <property type="entry name" value="CADHERIN DOMAIN-CONTAINING PROTEIN"/>
    <property type="match status" value="1"/>
</dbReference>
<dbReference type="GO" id="GO:0008013">
    <property type="term" value="F:beta-catenin binding"/>
    <property type="evidence" value="ECO:0007669"/>
    <property type="project" value="TreeGrafter"/>
</dbReference>
<evidence type="ECO:0000256" key="9">
    <source>
        <dbReference type="SAM" id="Phobius"/>
    </source>
</evidence>
<protein>
    <submittedName>
        <fullName evidence="11">Tandem-95 repeat protein</fullName>
    </submittedName>
</protein>
<dbReference type="SUPFAM" id="SSF51126">
    <property type="entry name" value="Pectin lyase-like"/>
    <property type="match status" value="2"/>
</dbReference>
<keyword evidence="6 9" id="KW-1133">Transmembrane helix</keyword>
<dbReference type="InterPro" id="IPR006626">
    <property type="entry name" value="PbH1"/>
</dbReference>
<comment type="subcellular location">
    <subcellularLocation>
        <location evidence="1">Membrane</location>
        <topology evidence="1">Single-pass membrane protein</topology>
    </subcellularLocation>
</comment>
<evidence type="ECO:0000313" key="11">
    <source>
        <dbReference type="EMBL" id="QTD50115.1"/>
    </source>
</evidence>
<feature type="domain" description="Cadherin" evidence="10">
    <location>
        <begin position="456"/>
        <end position="557"/>
    </location>
</feature>
<dbReference type="GO" id="GO:0000902">
    <property type="term" value="P:cell morphogenesis"/>
    <property type="evidence" value="ECO:0007669"/>
    <property type="project" value="TreeGrafter"/>
</dbReference>
<dbReference type="GO" id="GO:0007043">
    <property type="term" value="P:cell-cell junction assembly"/>
    <property type="evidence" value="ECO:0007669"/>
    <property type="project" value="TreeGrafter"/>
</dbReference>
<dbReference type="PROSITE" id="PS50268">
    <property type="entry name" value="CADHERIN_2"/>
    <property type="match status" value="3"/>
</dbReference>
<keyword evidence="2 9" id="KW-0812">Transmembrane</keyword>
<feature type="region of interest" description="Disordered" evidence="8">
    <location>
        <begin position="1709"/>
        <end position="1736"/>
    </location>
</feature>
<dbReference type="GO" id="GO:0016477">
    <property type="term" value="P:cell migration"/>
    <property type="evidence" value="ECO:0007669"/>
    <property type="project" value="TreeGrafter"/>
</dbReference>
<dbReference type="NCBIfam" id="NF012211">
    <property type="entry name" value="tand_rpt_95"/>
    <property type="match status" value="8"/>
</dbReference>
<feature type="transmembrane region" description="Helical" evidence="9">
    <location>
        <begin position="178"/>
        <end position="196"/>
    </location>
</feature>
<dbReference type="GO" id="GO:0016339">
    <property type="term" value="P:calcium-dependent cell-cell adhesion via plasma membrane cell adhesion molecules"/>
    <property type="evidence" value="ECO:0007669"/>
    <property type="project" value="TreeGrafter"/>
</dbReference>
<dbReference type="SMART" id="SM00112">
    <property type="entry name" value="CA"/>
    <property type="match status" value="2"/>
</dbReference>
<dbReference type="SMART" id="SM00710">
    <property type="entry name" value="PbH1"/>
    <property type="match status" value="16"/>
</dbReference>
<dbReference type="InterPro" id="IPR039808">
    <property type="entry name" value="Cadherin"/>
</dbReference>
<dbReference type="GO" id="GO:0045296">
    <property type="term" value="F:cadherin binding"/>
    <property type="evidence" value="ECO:0007669"/>
    <property type="project" value="TreeGrafter"/>
</dbReference>
<dbReference type="CDD" id="cd11304">
    <property type="entry name" value="Cadherin_repeat"/>
    <property type="match status" value="2"/>
</dbReference>
<dbReference type="Gene3D" id="2.60.40.60">
    <property type="entry name" value="Cadherins"/>
    <property type="match status" value="2"/>
</dbReference>
<evidence type="ECO:0000259" key="10">
    <source>
        <dbReference type="PROSITE" id="PS50268"/>
    </source>
</evidence>
<dbReference type="GO" id="GO:0005912">
    <property type="term" value="C:adherens junction"/>
    <property type="evidence" value="ECO:0007669"/>
    <property type="project" value="TreeGrafter"/>
</dbReference>
<keyword evidence="12" id="KW-1185">Reference proteome</keyword>
<evidence type="ECO:0000256" key="1">
    <source>
        <dbReference type="ARBA" id="ARBA00004167"/>
    </source>
</evidence>
<dbReference type="InterPro" id="IPR015919">
    <property type="entry name" value="Cadherin-like_sf"/>
</dbReference>
<evidence type="ECO:0000256" key="7">
    <source>
        <dbReference type="ARBA" id="ARBA00023136"/>
    </source>
</evidence>
<feature type="domain" description="Cadherin" evidence="10">
    <location>
        <begin position="695"/>
        <end position="794"/>
    </location>
</feature>
<dbReference type="GO" id="GO:0044331">
    <property type="term" value="P:cell-cell adhesion mediated by cadherin"/>
    <property type="evidence" value="ECO:0007669"/>
    <property type="project" value="TreeGrafter"/>
</dbReference>
<dbReference type="PANTHER" id="PTHR24027">
    <property type="entry name" value="CADHERIN-23"/>
    <property type="match status" value="1"/>
</dbReference>
<organism evidence="11 12">
    <name type="scientific">Sulfidibacter corallicola</name>
    <dbReference type="NCBI Taxonomy" id="2818388"/>
    <lineage>
        <taxon>Bacteria</taxon>
        <taxon>Pseudomonadati</taxon>
        <taxon>Acidobacteriota</taxon>
        <taxon>Holophagae</taxon>
        <taxon>Acanthopleuribacterales</taxon>
        <taxon>Acanthopleuribacteraceae</taxon>
        <taxon>Sulfidibacter</taxon>
    </lineage>
</organism>
<dbReference type="InterPro" id="IPR011050">
    <property type="entry name" value="Pectin_lyase_fold/virulence"/>
</dbReference>
<evidence type="ECO:0000256" key="8">
    <source>
        <dbReference type="SAM" id="MobiDB-lite"/>
    </source>
</evidence>
<sequence>MSLSMSPLFGQVPDRAGLSVVRIGIDRDNDTATGCDFDPGTGVLQAGVDVVLEMTVDSNANPPMVLATVLQSCSGGGFGNGIDLGGGWDVGLDNGLQGGDVIEAVLPLDALGPTQAILVSAGATDANGQDDTNAALFTFAAPIPTLGFWGMFALIAALTIAGIVAIRRRNHIDKAGPLAMLLVAALLLAAFVDSVIQLDGQVDDWTGIDPLITDPSGEVGVTDATDILAVFVCPWNNSLFVRVDVVDLENDAPLAVDDVAQTPEDTPVTVDVLANDSDPDGDAFDIVAVTQPDGGSVTIDGAAQLGDGGGQTVTYTPDENNKGQDTFTYTIEDPAGAMATATVTVTIGAQNDPPTALALDNDSVLENQPVATLVGTLSTTDPDSGDSFTYSLVAGAGDDDNGSFQITTDRLETAAMLDFEAGATRSVRVRTTDSGGLSFERAFTIRVLDQNDPPTAIQLSAASVAENEPLGTLVGTLTTTDQDPGQTFAYSLVSGPGDDDNASFSISGDRLLTAASFDFETQNSLSILVQSDDQARRAIVTQTFTVNVTDVVEGPDLDLDDATPGTDFAASFTEDGGSVAIVGTLTIDQTVVVDIQSATVSLTNVLDGTDEVLAVTTGATAIAANYDPGTGVLALTGADTAADYQIVLRTLTYDNANQDPDETARLVTVVLNDGTSPSNTATSTVTVAGTNDDPTAVDDALTVQEDSTDNSLAVLANDSDAPDSGETLTITAVGTPDQGGSVVIAPGATSLTYTPVADFAATETFTYTIGDGNGGTATATVTIDVSNVNDDPTANDDAETVDEDSVDNVFSVLANDVITPDSGETLTITDVVMAPKRAGTIDITGGGTTLTYTPDPDFFGTDVFTYTISDGNGGTDTATLTVTVNNVNDDPVAVDDMFNVTEDAVDVVLSPLANDGSGPDPAETLIITATGTPDNGGSVTITGGGTTLTYSPAMDFMAVETFTYTISDGNGGMATGTVTVQVDNLNDPPVANADSFTVDEDSTANNLDVLANDEIAPDTGETLTVDSVGPTDNGGVAVVAGGGTRIDYTPATNFVGTETFDYTVTDGGLTDTNTVTVTVADTDDPVTAQDDLLTAGEDAVATTGDVLANDDAPDGGLAVQSVDAASAAGAAISNNGNGTFDFDPTGVAAFQALDDGESAPDSFDYLAEDTDGDTDTGTVNVTVNGANDAPVADATTETTTRGGMVVITLTGSDVDVESLTFAVDSSPNNGSLGTISQITATSAQVTYTHDNTLTTTDSFTFTASDGTVDSPAATVSLTINDAPTAVDDGSVGSPFVVQRDAFLNIDVAANDTDAQGDGTIDLSSVVPTNGTRGTVMAIGGGIVTYTANAAEIGADTFSYTIDDDMGATSNSATVFVVINDPPMADDDMVAVSEADAEMIAVLTGDTDSDDMIDVTTVSIVTDVPGGEGTTMVNADGTVTYDPGIFTGSTSFTYTVMDTRGGTSNEATVSITVSPDPMAMADSYTVFGHTTVSVPAGIGLLANDTDDGTIAATTGTFATDMGGSITIAADGSFSYTTPGPGAAVPPAIAGTDTYTYEIEDDVMGTDTAVITFIYEKVVWFVDNTNASGTDDGSQADPFDTLAEATAAAGENETIFIFVGDGTTTGQEDGILLQNGQELFGEPVGLSVDVDGMGPTAPIELVAASMTKPVLTNTMGDVVVLADDNTIEGLELQPQASAGIAAIGIVPMKRGEEAPDARSTGLGAARMGRDREPGQPWHLSRTVQEPSVTRVARSGWYAAFGDELDLAVEPRAKAGGTTTITDVDINPQNNTSDGLVILGQEGTLTITDVTITGPGGGSSFGLDYEFGMADLTVTNLTVTDMGDCVFLGGNTGTHLFTNLNVSSGSGFGLTVADTDSLEITGTNTLNTTGGETLNFFNTVIGASGVTFDSVTSATCDNGIVLDGVSGGAFGVTGAVMISDMVRNGIDLANTSSDLTFGGAVTVNMVGDDGIDLNELTGTVNFNGTISVTMPGDDGLDIQECFGTTLTFADTVTLSGAGDVGVELNGPSATSPTGTVAFMGTLDIDDSTGVGIFGFDNFGTVSFATVDIDTVGVGGVILDDAVITTGHAMSFTQLDIDAGAGSLVGMGIANNVGGTVDVNGGTIENVDGEVIGLIGSAVTLTYTGTLTQGTAGVPLVLSENADASTVTFESGAVLQATGGTGLQFVAADGSYTFDGAVSVSGNDDEGIDIGAASTGTFTFNDTVTLNTGTGTAFTAASGTTATVHFNGGLDIDTTTGTGFQALGGTLNLVDPAGADNTLDASGAATHLLDLDGATVGANNLTFTSITGAVATTGDGIDIDTLGGNGFSGGIVTLAGSAANGIDIATSSASFSFAQASISGTVTTGINLNTNTGTVTFSDLDVNVTGAGLVAAGGGTLDIDSGDANAASIQATSDAVNLDGMTLGVNLSTLNATGGGATRGIDINNCSGSFTVDGSTLAATTTGIDITASTGTFTFDALDIDVSAGTGLLLSSAGTVVIDSDNSAVTDVDAIGGPAVDIDNTIIDVRFDSVDSTNSAGHGVSLGNVPVGSTGFTSGATTVDNPTNFGLNIDDVDAGTLSFANTAVTNRNGTGIFVRDHEGTSLTFGDVDIANPNNAGGNAVHVTISGGGASTGSIQLDSLDASGTNVTVNRADGDANGVPDNETFDGNGIFLADHSGGFTITGTGLQGDGGTIQNVEGDGISLIRSSGLSLNRVTIDNVGTSNQAAASADNAGVYGIDVGGTISIGNGTISRFQDGAAAGTNSRGVFIRNQGTDFTEIRVTDTTFFNDASLLGDDAILVETHGTVNGSVVVESLFAVGNPSNRSDFSSLSGMGVQVLQNGGGTLNTSITNSTFRDSIDPGGLGGVDLAGSGSGVMSNNVDGCTFDNLFPNGVNNGGMVTLFAGGTTDYDATVNNCSFVDTDGRGGIRAVTDDIAGNPVVDFDITITGNTIDDTDREAISVLVRGEAVPAASGQEADILIQGNDIGQVSPAVTSGREGIEVRIQENAKIANLLMQGNRVTNVMNSTSDETVDIDIEDSTTLNLTILGNTLSRSGSGAASLDIDTEDAGATVCLDLNSANVGANANTTDGLILIGGATGTFNIEDIGGPANAATVDAFIEARNAGTATVTGSFDTCNENP</sequence>
<dbReference type="GO" id="GO:0007156">
    <property type="term" value="P:homophilic cell adhesion via plasma membrane adhesion molecules"/>
    <property type="evidence" value="ECO:0007669"/>
    <property type="project" value="InterPro"/>
</dbReference>
<keyword evidence="3" id="KW-0732">Signal</keyword>
<reference evidence="11" key="1">
    <citation type="submission" date="2021-03" db="EMBL/GenBank/DDBJ databases">
        <title>Acanthopleuribacteraceae sp. M133.</title>
        <authorList>
            <person name="Wang G."/>
        </authorList>
    </citation>
    <scope>NUCLEOTIDE SEQUENCE</scope>
    <source>
        <strain evidence="11">M133</strain>
    </source>
</reference>
<dbReference type="Gene3D" id="2.60.40.2810">
    <property type="match status" value="6"/>
</dbReference>
<keyword evidence="5" id="KW-0106">Calcium</keyword>
<dbReference type="Proteomes" id="UP000663929">
    <property type="component" value="Chromosome"/>
</dbReference>